<sequence>MSTEKKQVAVITVDGPGGSGKGTICQLLATELGWHLLDSGALYRLTALAARHHGVALDDVEALEVLAAHLDVQFKASDSEKGVQIVLEGEEVTQAIRNERVGEDASVIAALGPVREALLNRQRDFARAPGLIADGRDMGTVVFPEAELKIYLDASAEERARRRYKQLISKEPGASLDDILNDIKARDARDMNRTIAPLKPAPDAVRLDTTAMTIDEVLQAVLDEARHRGLR</sequence>
<evidence type="ECO:0000256" key="2">
    <source>
        <dbReference type="ARBA" id="ARBA00022679"/>
    </source>
</evidence>
<protein>
    <recommendedName>
        <fullName evidence="8">Cytidylate kinase</fullName>
        <shortName evidence="8">CK</shortName>
        <ecNumber evidence="8">2.7.4.25</ecNumber>
    </recommendedName>
    <alternativeName>
        <fullName evidence="8">Cytidine monophosphate kinase</fullName>
        <shortName evidence="8">CMP kinase</shortName>
    </alternativeName>
</protein>
<evidence type="ECO:0000256" key="8">
    <source>
        <dbReference type="HAMAP-Rule" id="MF_00238"/>
    </source>
</evidence>
<dbReference type="GO" id="GO:0036431">
    <property type="term" value="F:dCMP kinase activity"/>
    <property type="evidence" value="ECO:0007669"/>
    <property type="project" value="InterPro"/>
</dbReference>
<comment type="caution">
    <text evidence="10">The sequence shown here is derived from an EMBL/GenBank/DDBJ whole genome shotgun (WGS) entry which is preliminary data.</text>
</comment>
<gene>
    <name evidence="8 10" type="primary">cmk</name>
    <name evidence="10" type="ORF">H1S06_09000</name>
</gene>
<dbReference type="EMBL" id="JACEMT010000046">
    <property type="protein sequence ID" value="MBA4502497.1"/>
    <property type="molecule type" value="Genomic_DNA"/>
</dbReference>
<dbReference type="GO" id="GO:0005524">
    <property type="term" value="F:ATP binding"/>
    <property type="evidence" value="ECO:0007669"/>
    <property type="project" value="UniProtKB-UniRule"/>
</dbReference>
<dbReference type="EC" id="2.7.4.25" evidence="8"/>
<evidence type="ECO:0000256" key="6">
    <source>
        <dbReference type="ARBA" id="ARBA00047615"/>
    </source>
</evidence>
<dbReference type="GO" id="GO:0005829">
    <property type="term" value="C:cytosol"/>
    <property type="evidence" value="ECO:0007669"/>
    <property type="project" value="TreeGrafter"/>
</dbReference>
<evidence type="ECO:0000256" key="3">
    <source>
        <dbReference type="ARBA" id="ARBA00022741"/>
    </source>
</evidence>
<reference evidence="10 11" key="1">
    <citation type="submission" date="2020-07" db="EMBL/GenBank/DDBJ databases">
        <title>Bacterium isolated from marien macroalgae.</title>
        <authorList>
            <person name="Zhu K."/>
            <person name="Lu D."/>
            <person name="Du Z."/>
        </authorList>
    </citation>
    <scope>NUCLEOTIDE SEQUENCE [LARGE SCALE GENOMIC DNA]</scope>
    <source>
        <strain evidence="10 11">3-1745</strain>
    </source>
</reference>
<evidence type="ECO:0000256" key="7">
    <source>
        <dbReference type="ARBA" id="ARBA00048478"/>
    </source>
</evidence>
<dbReference type="Gene3D" id="3.40.50.300">
    <property type="entry name" value="P-loop containing nucleotide triphosphate hydrolases"/>
    <property type="match status" value="1"/>
</dbReference>
<evidence type="ECO:0000259" key="9">
    <source>
        <dbReference type="Pfam" id="PF02224"/>
    </source>
</evidence>
<keyword evidence="8" id="KW-0963">Cytoplasm</keyword>
<dbReference type="CDD" id="cd02020">
    <property type="entry name" value="CMPK"/>
    <property type="match status" value="1"/>
</dbReference>
<evidence type="ECO:0000313" key="11">
    <source>
        <dbReference type="Proteomes" id="UP000538931"/>
    </source>
</evidence>
<feature type="domain" description="Cytidylate kinase" evidence="9">
    <location>
        <begin position="11"/>
        <end position="226"/>
    </location>
</feature>
<dbReference type="Proteomes" id="UP000538931">
    <property type="component" value="Unassembled WGS sequence"/>
</dbReference>
<keyword evidence="11" id="KW-1185">Reference proteome</keyword>
<dbReference type="HAMAP" id="MF_00238">
    <property type="entry name" value="Cytidyl_kinase_type1"/>
    <property type="match status" value="1"/>
</dbReference>
<proteinExistence type="inferred from homology"/>
<name>A0A7W2ACF8_9GAMM</name>
<dbReference type="InterPro" id="IPR003136">
    <property type="entry name" value="Cytidylate_kin"/>
</dbReference>
<evidence type="ECO:0000256" key="1">
    <source>
        <dbReference type="ARBA" id="ARBA00009427"/>
    </source>
</evidence>
<dbReference type="Pfam" id="PF02224">
    <property type="entry name" value="Cytidylate_kin"/>
    <property type="match status" value="1"/>
</dbReference>
<dbReference type="NCBIfam" id="TIGR00017">
    <property type="entry name" value="cmk"/>
    <property type="match status" value="1"/>
</dbReference>
<comment type="catalytic activity">
    <reaction evidence="6 8">
        <text>dCMP + ATP = dCDP + ADP</text>
        <dbReference type="Rhea" id="RHEA:25094"/>
        <dbReference type="ChEBI" id="CHEBI:30616"/>
        <dbReference type="ChEBI" id="CHEBI:57566"/>
        <dbReference type="ChEBI" id="CHEBI:58593"/>
        <dbReference type="ChEBI" id="CHEBI:456216"/>
        <dbReference type="EC" id="2.7.4.25"/>
    </reaction>
</comment>
<comment type="subcellular location">
    <subcellularLocation>
        <location evidence="8">Cytoplasm</location>
    </subcellularLocation>
</comment>
<feature type="binding site" evidence="8">
    <location>
        <begin position="15"/>
        <end position="23"/>
    </location>
    <ligand>
        <name>ATP</name>
        <dbReference type="ChEBI" id="CHEBI:30616"/>
    </ligand>
</feature>
<keyword evidence="2 8" id="KW-0808">Transferase</keyword>
<dbReference type="PANTHER" id="PTHR21299">
    <property type="entry name" value="CYTIDYLATE KINASE/PANTOATE-BETA-ALANINE LIGASE"/>
    <property type="match status" value="1"/>
</dbReference>
<dbReference type="AlphaFoldDB" id="A0A7W2ACF8"/>
<dbReference type="SUPFAM" id="SSF52540">
    <property type="entry name" value="P-loop containing nucleoside triphosphate hydrolases"/>
    <property type="match status" value="1"/>
</dbReference>
<comment type="similarity">
    <text evidence="1 8">Belongs to the cytidylate kinase family. Type 1 subfamily.</text>
</comment>
<organism evidence="10 11">
    <name type="scientific">Marinobacterium marinum</name>
    <dbReference type="NCBI Taxonomy" id="2756129"/>
    <lineage>
        <taxon>Bacteria</taxon>
        <taxon>Pseudomonadati</taxon>
        <taxon>Pseudomonadota</taxon>
        <taxon>Gammaproteobacteria</taxon>
        <taxon>Oceanospirillales</taxon>
        <taxon>Oceanospirillaceae</taxon>
        <taxon>Marinobacterium</taxon>
    </lineage>
</organism>
<dbReference type="RefSeq" id="WP_181739341.1">
    <property type="nucleotide sequence ID" value="NZ_JACEMT010000046.1"/>
</dbReference>
<evidence type="ECO:0000256" key="5">
    <source>
        <dbReference type="ARBA" id="ARBA00022840"/>
    </source>
</evidence>
<dbReference type="InterPro" id="IPR027417">
    <property type="entry name" value="P-loop_NTPase"/>
</dbReference>
<keyword evidence="3 8" id="KW-0547">Nucleotide-binding</keyword>
<keyword evidence="4 8" id="KW-0418">Kinase</keyword>
<accession>A0A7W2ACF8</accession>
<dbReference type="PANTHER" id="PTHR21299:SF2">
    <property type="entry name" value="CYTIDYLATE KINASE"/>
    <property type="match status" value="1"/>
</dbReference>
<evidence type="ECO:0000313" key="10">
    <source>
        <dbReference type="EMBL" id="MBA4502497.1"/>
    </source>
</evidence>
<keyword evidence="5 8" id="KW-0067">ATP-binding</keyword>
<dbReference type="InterPro" id="IPR011994">
    <property type="entry name" value="Cytidylate_kinase_dom"/>
</dbReference>
<dbReference type="GO" id="GO:0006220">
    <property type="term" value="P:pyrimidine nucleotide metabolic process"/>
    <property type="evidence" value="ECO:0007669"/>
    <property type="project" value="UniProtKB-UniRule"/>
</dbReference>
<dbReference type="GO" id="GO:0015949">
    <property type="term" value="P:nucleobase-containing small molecule interconversion"/>
    <property type="evidence" value="ECO:0007669"/>
    <property type="project" value="TreeGrafter"/>
</dbReference>
<comment type="catalytic activity">
    <reaction evidence="7 8">
        <text>CMP + ATP = CDP + ADP</text>
        <dbReference type="Rhea" id="RHEA:11600"/>
        <dbReference type="ChEBI" id="CHEBI:30616"/>
        <dbReference type="ChEBI" id="CHEBI:58069"/>
        <dbReference type="ChEBI" id="CHEBI:60377"/>
        <dbReference type="ChEBI" id="CHEBI:456216"/>
        <dbReference type="EC" id="2.7.4.25"/>
    </reaction>
</comment>
<evidence type="ECO:0000256" key="4">
    <source>
        <dbReference type="ARBA" id="ARBA00022777"/>
    </source>
</evidence>